<feature type="transmembrane region" description="Helical" evidence="6">
    <location>
        <begin position="158"/>
        <end position="177"/>
    </location>
</feature>
<feature type="transmembrane region" description="Helical" evidence="6">
    <location>
        <begin position="79"/>
        <end position="101"/>
    </location>
</feature>
<comment type="caution">
    <text evidence="8">The sequence shown here is derived from an EMBL/GenBank/DDBJ whole genome shotgun (WGS) entry which is preliminary data.</text>
</comment>
<evidence type="ECO:0000256" key="3">
    <source>
        <dbReference type="ARBA" id="ARBA00022692"/>
    </source>
</evidence>
<dbReference type="GO" id="GO:0005886">
    <property type="term" value="C:plasma membrane"/>
    <property type="evidence" value="ECO:0007669"/>
    <property type="project" value="TreeGrafter"/>
</dbReference>
<evidence type="ECO:0000259" key="7">
    <source>
        <dbReference type="Pfam" id="PF01545"/>
    </source>
</evidence>
<proteinExistence type="predicted"/>
<reference evidence="8" key="2">
    <citation type="submission" date="2020-09" db="EMBL/GenBank/DDBJ databases">
        <authorList>
            <person name="Sun Q."/>
            <person name="Kim S."/>
        </authorList>
    </citation>
    <scope>NUCLEOTIDE SEQUENCE</scope>
    <source>
        <strain evidence="8">KCTC 42249</strain>
    </source>
</reference>
<keyword evidence="2" id="KW-0813">Transport</keyword>
<evidence type="ECO:0000256" key="1">
    <source>
        <dbReference type="ARBA" id="ARBA00004141"/>
    </source>
</evidence>
<dbReference type="GO" id="GO:0015086">
    <property type="term" value="F:cadmium ion transmembrane transporter activity"/>
    <property type="evidence" value="ECO:0007669"/>
    <property type="project" value="TreeGrafter"/>
</dbReference>
<evidence type="ECO:0000256" key="4">
    <source>
        <dbReference type="ARBA" id="ARBA00022989"/>
    </source>
</evidence>
<feature type="transmembrane region" description="Helical" evidence="6">
    <location>
        <begin position="121"/>
        <end position="138"/>
    </location>
</feature>
<evidence type="ECO:0000256" key="2">
    <source>
        <dbReference type="ARBA" id="ARBA00022448"/>
    </source>
</evidence>
<feature type="domain" description="Cation efflux protein transmembrane" evidence="7">
    <location>
        <begin position="9"/>
        <end position="217"/>
    </location>
</feature>
<evidence type="ECO:0000313" key="9">
    <source>
        <dbReference type="Proteomes" id="UP000630142"/>
    </source>
</evidence>
<gene>
    <name evidence="8" type="ORF">GCM10016234_29250</name>
</gene>
<dbReference type="AlphaFoldDB" id="A0A8J3DQC4"/>
<evidence type="ECO:0000313" key="8">
    <source>
        <dbReference type="EMBL" id="GHD18564.1"/>
    </source>
</evidence>
<dbReference type="SUPFAM" id="SSF161111">
    <property type="entry name" value="Cation efflux protein transmembrane domain-like"/>
    <property type="match status" value="1"/>
</dbReference>
<evidence type="ECO:0000256" key="5">
    <source>
        <dbReference type="ARBA" id="ARBA00023136"/>
    </source>
</evidence>
<dbReference type="GO" id="GO:0006882">
    <property type="term" value="P:intracellular zinc ion homeostasis"/>
    <property type="evidence" value="ECO:0007669"/>
    <property type="project" value="TreeGrafter"/>
</dbReference>
<dbReference type="InterPro" id="IPR050291">
    <property type="entry name" value="CDF_Transporter"/>
</dbReference>
<dbReference type="GO" id="GO:0015341">
    <property type="term" value="F:zinc efflux antiporter activity"/>
    <property type="evidence" value="ECO:0007669"/>
    <property type="project" value="TreeGrafter"/>
</dbReference>
<feature type="transmembrane region" description="Helical" evidence="6">
    <location>
        <begin position="183"/>
        <end position="206"/>
    </location>
</feature>
<reference evidence="8" key="1">
    <citation type="journal article" date="2014" name="Int. J. Syst. Evol. Microbiol.">
        <title>Complete genome sequence of Corynebacterium casei LMG S-19264T (=DSM 44701T), isolated from a smear-ripened cheese.</title>
        <authorList>
            <consortium name="US DOE Joint Genome Institute (JGI-PGF)"/>
            <person name="Walter F."/>
            <person name="Albersmeier A."/>
            <person name="Kalinowski J."/>
            <person name="Ruckert C."/>
        </authorList>
    </citation>
    <scope>NUCLEOTIDE SEQUENCE</scope>
    <source>
        <strain evidence="8">KCTC 42249</strain>
    </source>
</reference>
<dbReference type="GO" id="GO:0015093">
    <property type="term" value="F:ferrous iron transmembrane transporter activity"/>
    <property type="evidence" value="ECO:0007669"/>
    <property type="project" value="TreeGrafter"/>
</dbReference>
<comment type="subcellular location">
    <subcellularLocation>
        <location evidence="1">Membrane</location>
        <topology evidence="1">Multi-pass membrane protein</topology>
    </subcellularLocation>
</comment>
<keyword evidence="9" id="KW-1185">Reference proteome</keyword>
<dbReference type="InterPro" id="IPR027469">
    <property type="entry name" value="Cation_efflux_TMD_sf"/>
</dbReference>
<dbReference type="Pfam" id="PF01545">
    <property type="entry name" value="Cation_efflux"/>
    <property type="match status" value="1"/>
</dbReference>
<evidence type="ECO:0000256" key="6">
    <source>
        <dbReference type="SAM" id="Phobius"/>
    </source>
</evidence>
<dbReference type="InterPro" id="IPR058533">
    <property type="entry name" value="Cation_efflux_TM"/>
</dbReference>
<sequence>MNTEASVLRLSIVVTLMTAVVGLGFGLLSGSSAILFDGVYTLIDASMTGIALLVSSLIVRSGTKQGKPRFMERFTMGFWHLEPMVLALNGTLLMGAAVYALLTAIESLLAGGRALTFDQGIVYGTVTVLTAIVMATLVQRANRNLGSELLALDAKAWWTSAALTASLLVAFLFGYLIEGTRWTWVIPYVDPVILTLICLIVIPIPIGTIKQALSDMLLVTPVEYKREVDRVAEAIVERYGFIGHRAYVAKVGRGRQIELCFIVPVGQPPRRLEEWDAIRDEIGEAIGAMQVPTAG</sequence>
<dbReference type="PANTHER" id="PTHR43840">
    <property type="entry name" value="MITOCHONDRIAL METAL TRANSPORTER 1-RELATED"/>
    <property type="match status" value="1"/>
</dbReference>
<protein>
    <submittedName>
        <fullName evidence="8">Cation diffusion facilitator transporter</fullName>
    </submittedName>
</protein>
<feature type="transmembrane region" description="Helical" evidence="6">
    <location>
        <begin position="39"/>
        <end position="59"/>
    </location>
</feature>
<dbReference type="EMBL" id="BMZQ01000002">
    <property type="protein sequence ID" value="GHD18564.1"/>
    <property type="molecule type" value="Genomic_DNA"/>
</dbReference>
<organism evidence="8 9">
    <name type="scientific">Tianweitania populi</name>
    <dbReference type="NCBI Taxonomy" id="1607949"/>
    <lineage>
        <taxon>Bacteria</taxon>
        <taxon>Pseudomonadati</taxon>
        <taxon>Pseudomonadota</taxon>
        <taxon>Alphaproteobacteria</taxon>
        <taxon>Hyphomicrobiales</taxon>
        <taxon>Phyllobacteriaceae</taxon>
        <taxon>Tianweitania</taxon>
    </lineage>
</organism>
<dbReference type="PANTHER" id="PTHR43840:SF15">
    <property type="entry name" value="MITOCHONDRIAL METAL TRANSPORTER 1-RELATED"/>
    <property type="match status" value="1"/>
</dbReference>
<dbReference type="Gene3D" id="1.20.1510.10">
    <property type="entry name" value="Cation efflux protein transmembrane domain"/>
    <property type="match status" value="1"/>
</dbReference>
<name>A0A8J3DQC4_9HYPH</name>
<feature type="transmembrane region" description="Helical" evidence="6">
    <location>
        <begin position="7"/>
        <end position="27"/>
    </location>
</feature>
<keyword evidence="4 6" id="KW-1133">Transmembrane helix</keyword>
<keyword evidence="3 6" id="KW-0812">Transmembrane</keyword>
<dbReference type="Proteomes" id="UP000630142">
    <property type="component" value="Unassembled WGS sequence"/>
</dbReference>
<keyword evidence="5 6" id="KW-0472">Membrane</keyword>
<accession>A0A8J3DQC4</accession>